<evidence type="ECO:0000313" key="2">
    <source>
        <dbReference type="Proteomes" id="UP001576784"/>
    </source>
</evidence>
<dbReference type="EMBL" id="JBHFNR010000162">
    <property type="protein sequence ID" value="MFB2895646.1"/>
    <property type="molecule type" value="Genomic_DNA"/>
</dbReference>
<dbReference type="InterPro" id="IPR036396">
    <property type="entry name" value="Cyt_P450_sf"/>
</dbReference>
<evidence type="ECO:0008006" key="3">
    <source>
        <dbReference type="Google" id="ProtNLM"/>
    </source>
</evidence>
<comment type="caution">
    <text evidence="1">The sequence shown here is derived from an EMBL/GenBank/DDBJ whole genome shotgun (WGS) entry which is preliminary data.</text>
</comment>
<dbReference type="RefSeq" id="WP_413265283.1">
    <property type="nucleotide sequence ID" value="NZ_JBHFNR010000162.1"/>
</dbReference>
<name>A0ABV4XV93_9CYAN</name>
<sequence>MTPTHNLPNGPKMPVFLRLIKFVTQPVNYIEDLSKIYGDTFTVWGRNNTPIVYFSQPQALQEIFTTAPDRL</sequence>
<dbReference type="Gene3D" id="1.10.630.10">
    <property type="entry name" value="Cytochrome P450"/>
    <property type="match status" value="1"/>
</dbReference>
<dbReference type="SUPFAM" id="SSF48264">
    <property type="entry name" value="Cytochrome P450"/>
    <property type="match status" value="1"/>
</dbReference>
<organism evidence="1 2">
    <name type="scientific">Floridaenema flaviceps BLCC-F50</name>
    <dbReference type="NCBI Taxonomy" id="3153642"/>
    <lineage>
        <taxon>Bacteria</taxon>
        <taxon>Bacillati</taxon>
        <taxon>Cyanobacteriota</taxon>
        <taxon>Cyanophyceae</taxon>
        <taxon>Oscillatoriophycideae</taxon>
        <taxon>Aerosakkonematales</taxon>
        <taxon>Aerosakkonemataceae</taxon>
        <taxon>Floridanema</taxon>
        <taxon>Floridanema flaviceps</taxon>
    </lineage>
</organism>
<dbReference type="Proteomes" id="UP001576784">
    <property type="component" value="Unassembled WGS sequence"/>
</dbReference>
<accession>A0ABV4XV93</accession>
<reference evidence="1 2" key="1">
    <citation type="submission" date="2024-09" db="EMBL/GenBank/DDBJ databases">
        <title>Floridaenema gen nov. (Aerosakkonemataceae, Aerosakkonematales ord. nov., Cyanobacteria) from benthic tropical and subtropical fresh waters, with the description of four new species.</title>
        <authorList>
            <person name="Moretto J.A."/>
            <person name="Berthold D.E."/>
            <person name="Lefler F.W."/>
            <person name="Huang I.-S."/>
            <person name="Laughinghouse H. IV."/>
        </authorList>
    </citation>
    <scope>NUCLEOTIDE SEQUENCE [LARGE SCALE GENOMIC DNA]</scope>
    <source>
        <strain evidence="1 2">BLCC-F50</strain>
    </source>
</reference>
<evidence type="ECO:0000313" key="1">
    <source>
        <dbReference type="EMBL" id="MFB2895646.1"/>
    </source>
</evidence>
<proteinExistence type="predicted"/>
<keyword evidence="2" id="KW-1185">Reference proteome</keyword>
<protein>
    <recommendedName>
        <fullName evidence="3">Cytochrome P450</fullName>
    </recommendedName>
</protein>
<gene>
    <name evidence="1" type="ORF">ACE1CI_22295</name>
</gene>